<dbReference type="Pfam" id="PF13041">
    <property type="entry name" value="PPR_2"/>
    <property type="match status" value="3"/>
</dbReference>
<dbReference type="Pfam" id="PF01535">
    <property type="entry name" value="PPR"/>
    <property type="match status" value="5"/>
</dbReference>
<dbReference type="InterPro" id="IPR046848">
    <property type="entry name" value="E_motif"/>
</dbReference>
<feature type="repeat" description="PPR" evidence="2">
    <location>
        <begin position="613"/>
        <end position="647"/>
    </location>
</feature>
<dbReference type="InterPro" id="IPR002885">
    <property type="entry name" value="PPR_rpt"/>
</dbReference>
<dbReference type="GO" id="GO:0009451">
    <property type="term" value="P:RNA modification"/>
    <property type="evidence" value="ECO:0007669"/>
    <property type="project" value="InterPro"/>
</dbReference>
<dbReference type="FunFam" id="1.25.40.10:FF:000073">
    <property type="entry name" value="Pentatricopeptide repeat-containing protein chloroplastic"/>
    <property type="match status" value="1"/>
</dbReference>
<comment type="caution">
    <text evidence="3">The sequence shown here is derived from an EMBL/GenBank/DDBJ whole genome shotgun (WGS) entry which is preliminary data.</text>
</comment>
<dbReference type="AlphaFoldDB" id="A0AAD4JBI4"/>
<evidence type="ECO:0000313" key="3">
    <source>
        <dbReference type="EMBL" id="KAH6830376.1"/>
    </source>
</evidence>
<accession>A0AAD4JBI4</accession>
<dbReference type="Proteomes" id="UP001190926">
    <property type="component" value="Unassembled WGS sequence"/>
</dbReference>
<dbReference type="FunFam" id="1.25.40.10:FF:000158">
    <property type="entry name" value="pentatricopeptide repeat-containing protein At2g33680"/>
    <property type="match status" value="1"/>
</dbReference>
<feature type="repeat" description="PPR" evidence="2">
    <location>
        <begin position="512"/>
        <end position="546"/>
    </location>
</feature>
<organism evidence="3 4">
    <name type="scientific">Perilla frutescens var. hirtella</name>
    <name type="common">Perilla citriodora</name>
    <name type="synonym">Perilla setoyensis</name>
    <dbReference type="NCBI Taxonomy" id="608512"/>
    <lineage>
        <taxon>Eukaryota</taxon>
        <taxon>Viridiplantae</taxon>
        <taxon>Streptophyta</taxon>
        <taxon>Embryophyta</taxon>
        <taxon>Tracheophyta</taxon>
        <taxon>Spermatophyta</taxon>
        <taxon>Magnoliopsida</taxon>
        <taxon>eudicotyledons</taxon>
        <taxon>Gunneridae</taxon>
        <taxon>Pentapetalae</taxon>
        <taxon>asterids</taxon>
        <taxon>lamiids</taxon>
        <taxon>Lamiales</taxon>
        <taxon>Lamiaceae</taxon>
        <taxon>Nepetoideae</taxon>
        <taxon>Elsholtzieae</taxon>
        <taxon>Perilla</taxon>
    </lineage>
</organism>
<dbReference type="GO" id="GO:0099402">
    <property type="term" value="P:plant organ development"/>
    <property type="evidence" value="ECO:0007669"/>
    <property type="project" value="UniProtKB-ARBA"/>
</dbReference>
<feature type="repeat" description="PPR" evidence="2">
    <location>
        <begin position="311"/>
        <end position="341"/>
    </location>
</feature>
<dbReference type="GO" id="GO:0003723">
    <property type="term" value="F:RNA binding"/>
    <property type="evidence" value="ECO:0007669"/>
    <property type="project" value="InterPro"/>
</dbReference>
<name>A0AAD4JBI4_PERFH</name>
<evidence type="ECO:0000256" key="1">
    <source>
        <dbReference type="ARBA" id="ARBA00022737"/>
    </source>
</evidence>
<gene>
    <name evidence="3" type="ORF">C2S53_007542</name>
</gene>
<dbReference type="PROSITE" id="PS51375">
    <property type="entry name" value="PPR"/>
    <property type="match status" value="6"/>
</dbReference>
<dbReference type="NCBIfam" id="TIGR00756">
    <property type="entry name" value="PPR"/>
    <property type="match status" value="5"/>
</dbReference>
<dbReference type="EMBL" id="SDAM02000099">
    <property type="protein sequence ID" value="KAH6830376.1"/>
    <property type="molecule type" value="Genomic_DNA"/>
</dbReference>
<evidence type="ECO:0008006" key="5">
    <source>
        <dbReference type="Google" id="ProtNLM"/>
    </source>
</evidence>
<dbReference type="PANTHER" id="PTHR47926">
    <property type="entry name" value="PENTATRICOPEPTIDE REPEAT-CONTAINING PROTEIN"/>
    <property type="match status" value="1"/>
</dbReference>
<keyword evidence="1" id="KW-0677">Repeat</keyword>
<sequence>MNPLSYVPIKSSKNLKNVLSLKSPISYFSNSTAENLHSDSLSLPQKFASYLEICPDINFLKKLHACVITHGLERNIFLGSKLINLLAKFNLLAESKWVFNKIINNNLSLWNSIVVGYFRADQYSEVLGIYLKLRRRKIGIHSSAITFALKSCVELGASKFGRNLHTDAFRFGLSSDRFVGSSFIEFYTNCDQIGEAAKVFDEITERDVVAYTSMITGYSKFGDHRANEAFRVAGEMQMDGFEPNRVTLVSLLRCASRLRALNEGRSIHGYAMRRGVGCADEVFETSLIDMYVKCADPDLGAIVFDKMSRKTTGSWNALIAGYLQLGQPLEAFDVFLKMVRHCELDLIALANAVWSCAGLGYLLIGKAIHCHIIRGGINLDLVGTTALIDMYSKCKHLSAAMNVFYMTEAKDAAMSNVMIAGYLHNGCVYRAIETFREMVAAHVRPNTGTIISVLSALSDTEEIRTGWCIHGYVFRQGLEAKIDIANQFINMYAKCGFIGCARQVFDGIKIKDQVSWTSMMTGVVNHGLADEGLTLFLFMQRENLQPDAITYTCLIQALNQLGSVNLVREVHGHLYRVFLEKDTTLINSLITTYSKQGKLKVACNLFNNMSEKHLPSWNTMIAAYGMHGDFVKALKLFYQMRKEDVAPDGVTFKSILSACSHTGLIEEGIHLFNSMEKDYGITASDEHYGCLVDLLCRAGKLGEAYNILEHAPSRRNASTLGSVLAACRIHGNSEIGERVGQWLLEIEPENTSAYCSLSNLYAGGGRWDEVAHIGALAKRRGLKRTPGYSLVDYN</sequence>
<keyword evidence="4" id="KW-1185">Reference proteome</keyword>
<feature type="repeat" description="PPR" evidence="2">
    <location>
        <begin position="207"/>
        <end position="243"/>
    </location>
</feature>
<dbReference type="Gene3D" id="1.25.40.10">
    <property type="entry name" value="Tetratricopeptide repeat domain"/>
    <property type="match status" value="6"/>
</dbReference>
<dbReference type="Pfam" id="PF20431">
    <property type="entry name" value="E_motif"/>
    <property type="match status" value="1"/>
</dbReference>
<protein>
    <recommendedName>
        <fullName evidence="5">Pentatricopeptide repeat-containing protein</fullName>
    </recommendedName>
</protein>
<evidence type="ECO:0000313" key="4">
    <source>
        <dbReference type="Proteomes" id="UP001190926"/>
    </source>
</evidence>
<evidence type="ECO:0000256" key="2">
    <source>
        <dbReference type="PROSITE-ProRule" id="PRU00708"/>
    </source>
</evidence>
<feature type="repeat" description="PPR" evidence="2">
    <location>
        <begin position="411"/>
        <end position="445"/>
    </location>
</feature>
<proteinExistence type="predicted"/>
<dbReference type="InterPro" id="IPR046960">
    <property type="entry name" value="PPR_At4g14850-like_plant"/>
</dbReference>
<dbReference type="PANTHER" id="PTHR47926:SF452">
    <property type="entry name" value="PENTATRICOPEPTIDE REPEAT-CONTAINING PROTEIN"/>
    <property type="match status" value="1"/>
</dbReference>
<reference evidence="3 4" key="1">
    <citation type="journal article" date="2021" name="Nat. Commun.">
        <title>Incipient diploidization of the medicinal plant Perilla within 10,000 years.</title>
        <authorList>
            <person name="Zhang Y."/>
            <person name="Shen Q."/>
            <person name="Leng L."/>
            <person name="Zhang D."/>
            <person name="Chen S."/>
            <person name="Shi Y."/>
            <person name="Ning Z."/>
            <person name="Chen S."/>
        </authorList>
    </citation>
    <scope>NUCLEOTIDE SEQUENCE [LARGE SCALE GENOMIC DNA]</scope>
    <source>
        <strain evidence="4">cv. PC099</strain>
    </source>
</reference>
<feature type="repeat" description="PPR" evidence="2">
    <location>
        <begin position="648"/>
        <end position="678"/>
    </location>
</feature>
<dbReference type="InterPro" id="IPR011990">
    <property type="entry name" value="TPR-like_helical_dom_sf"/>
</dbReference>